<dbReference type="InterPro" id="IPR045613">
    <property type="entry name" value="DUF6448"/>
</dbReference>
<keyword evidence="2" id="KW-1185">Reference proteome</keyword>
<comment type="caution">
    <text evidence="1">The sequence shown here is derived from an EMBL/GenBank/DDBJ whole genome shotgun (WGS) entry which is preliminary data.</text>
</comment>
<protein>
    <submittedName>
        <fullName evidence="1">Uncharacterized protein</fullName>
    </submittedName>
</protein>
<dbReference type="RefSeq" id="WP_134520846.1">
    <property type="nucleotide sequence ID" value="NZ_SOHE01000078.1"/>
</dbReference>
<dbReference type="EMBL" id="SOHE01000078">
    <property type="protein sequence ID" value="TFD45929.1"/>
    <property type="molecule type" value="Genomic_DNA"/>
</dbReference>
<proteinExistence type="predicted"/>
<reference evidence="1 2" key="1">
    <citation type="submission" date="2019-03" db="EMBL/GenBank/DDBJ databases">
        <title>Genomics of glacier-inhabiting Cryobacterium strains.</title>
        <authorList>
            <person name="Liu Q."/>
            <person name="Xin Y.-H."/>
        </authorList>
    </citation>
    <scope>NUCLEOTIDE SEQUENCE [LARGE SCALE GENOMIC DNA]</scope>
    <source>
        <strain evidence="1 2">Hh14</strain>
    </source>
</reference>
<dbReference type="AlphaFoldDB" id="A0A4R8ZUF3"/>
<evidence type="ECO:0000313" key="1">
    <source>
        <dbReference type="EMBL" id="TFD45929.1"/>
    </source>
</evidence>
<dbReference type="Proteomes" id="UP000297447">
    <property type="component" value="Unassembled WGS sequence"/>
</dbReference>
<accession>A0A4R8ZUF3</accession>
<gene>
    <name evidence="1" type="ORF">E3T55_17590</name>
</gene>
<evidence type="ECO:0000313" key="2">
    <source>
        <dbReference type="Proteomes" id="UP000297447"/>
    </source>
</evidence>
<organism evidence="1 2">
    <name type="scientific">Cryobacterium frigoriphilum</name>
    <dbReference type="NCBI Taxonomy" id="1259150"/>
    <lineage>
        <taxon>Bacteria</taxon>
        <taxon>Bacillati</taxon>
        <taxon>Actinomycetota</taxon>
        <taxon>Actinomycetes</taxon>
        <taxon>Micrococcales</taxon>
        <taxon>Microbacteriaceae</taxon>
        <taxon>Cryobacterium</taxon>
    </lineage>
</organism>
<sequence>MFINRIVSRVAAQLAALTPVTAEAHCDTAGGPAVTDGRKALQSGNVNYALKWIPADGEAELRGIFAQALTVRTLGPDAADLADRLFLETLVRIHRMGEGVGFTGIQPVGTAIDPVVVAADEAIALNSDAHLLPLAPAERRAELALRFQAALALKDFDVDDVAAGRRYLAAYVDFFTYAEGEEHEHAAPAGHQH</sequence>
<dbReference type="Pfam" id="PF20046">
    <property type="entry name" value="DUF6448"/>
    <property type="match status" value="1"/>
</dbReference>
<name>A0A4R8ZUF3_9MICO</name>
<dbReference type="OrthoDB" id="2168082at2"/>